<dbReference type="Pfam" id="PF18052">
    <property type="entry name" value="Rx_N"/>
    <property type="match status" value="2"/>
</dbReference>
<accession>A0A6A3BCF2</accession>
<evidence type="ECO:0000256" key="3">
    <source>
        <dbReference type="ARBA" id="ARBA00022821"/>
    </source>
</evidence>
<name>A0A6A3BCF2_HIBSY</name>
<dbReference type="Proteomes" id="UP000436088">
    <property type="component" value="Unassembled WGS sequence"/>
</dbReference>
<dbReference type="InterPro" id="IPR041118">
    <property type="entry name" value="Rx_N"/>
</dbReference>
<keyword evidence="3" id="KW-0611">Plant defense</keyword>
<keyword evidence="1" id="KW-0677">Repeat</keyword>
<dbReference type="Gene3D" id="1.20.5.4130">
    <property type="match status" value="2"/>
</dbReference>
<dbReference type="AlphaFoldDB" id="A0A6A3BCF2"/>
<evidence type="ECO:0000259" key="4">
    <source>
        <dbReference type="Pfam" id="PF18052"/>
    </source>
</evidence>
<protein>
    <submittedName>
        <fullName evidence="5">Leucine-rich repeat containing protein</fullName>
    </submittedName>
</protein>
<dbReference type="GO" id="GO:0006952">
    <property type="term" value="P:defense response"/>
    <property type="evidence" value="ECO:0007669"/>
    <property type="project" value="UniProtKB-KW"/>
</dbReference>
<evidence type="ECO:0000313" key="5">
    <source>
        <dbReference type="EMBL" id="KAE8713288.1"/>
    </source>
</evidence>
<comment type="caution">
    <text evidence="5">The sequence shown here is derived from an EMBL/GenBank/DDBJ whole genome shotgun (WGS) entry which is preliminary data.</text>
</comment>
<reference evidence="5" key="1">
    <citation type="submission" date="2019-09" db="EMBL/GenBank/DDBJ databases">
        <title>Draft genome information of white flower Hibiscus syriacus.</title>
        <authorList>
            <person name="Kim Y.-M."/>
        </authorList>
    </citation>
    <scope>NUCLEOTIDE SEQUENCE [LARGE SCALE GENOMIC DNA]</scope>
    <source>
        <strain evidence="5">YM2019G1</strain>
    </source>
</reference>
<feature type="domain" description="Disease resistance N-terminal" evidence="4">
    <location>
        <begin position="11"/>
        <end position="72"/>
    </location>
</feature>
<organism evidence="5 6">
    <name type="scientific">Hibiscus syriacus</name>
    <name type="common">Rose of Sharon</name>
    <dbReference type="NCBI Taxonomy" id="106335"/>
    <lineage>
        <taxon>Eukaryota</taxon>
        <taxon>Viridiplantae</taxon>
        <taxon>Streptophyta</taxon>
        <taxon>Embryophyta</taxon>
        <taxon>Tracheophyta</taxon>
        <taxon>Spermatophyta</taxon>
        <taxon>Magnoliopsida</taxon>
        <taxon>eudicotyledons</taxon>
        <taxon>Gunneridae</taxon>
        <taxon>Pentapetalae</taxon>
        <taxon>rosids</taxon>
        <taxon>malvids</taxon>
        <taxon>Malvales</taxon>
        <taxon>Malvaceae</taxon>
        <taxon>Malvoideae</taxon>
        <taxon>Hibiscus</taxon>
    </lineage>
</organism>
<evidence type="ECO:0000313" key="6">
    <source>
        <dbReference type="Proteomes" id="UP000436088"/>
    </source>
</evidence>
<evidence type="ECO:0000256" key="1">
    <source>
        <dbReference type="ARBA" id="ARBA00022737"/>
    </source>
</evidence>
<dbReference type="GO" id="GO:0000166">
    <property type="term" value="F:nucleotide binding"/>
    <property type="evidence" value="ECO:0007669"/>
    <property type="project" value="UniProtKB-KW"/>
</dbReference>
<feature type="domain" description="Disease resistance N-terminal" evidence="4">
    <location>
        <begin position="160"/>
        <end position="240"/>
    </location>
</feature>
<dbReference type="EMBL" id="VEPZ02000879">
    <property type="protein sequence ID" value="KAE8713288.1"/>
    <property type="molecule type" value="Genomic_DNA"/>
</dbReference>
<gene>
    <name evidence="5" type="ORF">F3Y22_tig00110213pilonHSYRG00250</name>
</gene>
<keyword evidence="6" id="KW-1185">Reference proteome</keyword>
<proteinExistence type="predicted"/>
<sequence>MGETFLFNIAERVLEKVVKLSVEEVRLAFNVKTDLGKLMDTMSSIKAVLLDAERQQHRNEKLRLCMSMLKMLLMISSVKLSANMSSIIPTSASRFATIASSRIVFHFEGTLPEGMDCLAELRELNIKQCPELSRRYRRDGGADWHKIAHIQEVRIKDNILERVVDFLTLEEVGLAFNVKNNLRRLKETMSSSIKAVLLDAERQQHHNEKLRHCLWKPRDIFYDAKDDVIDDFNKCEGLRKQVANINLPEIDC</sequence>
<evidence type="ECO:0000256" key="2">
    <source>
        <dbReference type="ARBA" id="ARBA00022741"/>
    </source>
</evidence>
<keyword evidence="2" id="KW-0547">Nucleotide-binding</keyword>